<dbReference type="Proteomes" id="UP001310890">
    <property type="component" value="Unassembled WGS sequence"/>
</dbReference>
<evidence type="ECO:0000313" key="3">
    <source>
        <dbReference type="Proteomes" id="UP001310890"/>
    </source>
</evidence>
<feature type="compositionally biased region" description="Low complexity" evidence="1">
    <location>
        <begin position="11"/>
        <end position="27"/>
    </location>
</feature>
<dbReference type="EMBL" id="JAVRRL010000102">
    <property type="protein sequence ID" value="KAK5107909.1"/>
    <property type="molecule type" value="Genomic_DNA"/>
</dbReference>
<dbReference type="AlphaFoldDB" id="A0AAN7TAA3"/>
<feature type="region of interest" description="Disordered" evidence="1">
    <location>
        <begin position="1"/>
        <end position="75"/>
    </location>
</feature>
<accession>A0AAN7TAA3</accession>
<reference evidence="2" key="1">
    <citation type="submission" date="2023-08" db="EMBL/GenBank/DDBJ databases">
        <title>Black Yeasts Isolated from many extreme environments.</title>
        <authorList>
            <person name="Coleine C."/>
            <person name="Stajich J.E."/>
            <person name="Selbmann L."/>
        </authorList>
    </citation>
    <scope>NUCLEOTIDE SEQUENCE</scope>
    <source>
        <strain evidence="2">CCFEE 5401</strain>
    </source>
</reference>
<gene>
    <name evidence="2" type="ORF">LTR62_000569</name>
</gene>
<name>A0AAN7TAA3_9PEZI</name>
<evidence type="ECO:0000313" key="2">
    <source>
        <dbReference type="EMBL" id="KAK5107909.1"/>
    </source>
</evidence>
<organism evidence="2 3">
    <name type="scientific">Meristemomyces frigidus</name>
    <dbReference type="NCBI Taxonomy" id="1508187"/>
    <lineage>
        <taxon>Eukaryota</taxon>
        <taxon>Fungi</taxon>
        <taxon>Dikarya</taxon>
        <taxon>Ascomycota</taxon>
        <taxon>Pezizomycotina</taxon>
        <taxon>Dothideomycetes</taxon>
        <taxon>Dothideomycetidae</taxon>
        <taxon>Mycosphaerellales</taxon>
        <taxon>Teratosphaeriaceae</taxon>
        <taxon>Meristemomyces</taxon>
    </lineage>
</organism>
<feature type="compositionally biased region" description="Pro residues" evidence="1">
    <location>
        <begin position="63"/>
        <end position="74"/>
    </location>
</feature>
<evidence type="ECO:0000256" key="1">
    <source>
        <dbReference type="SAM" id="MobiDB-lite"/>
    </source>
</evidence>
<protein>
    <submittedName>
        <fullName evidence="2">Uncharacterized protein</fullName>
    </submittedName>
</protein>
<proteinExistence type="predicted"/>
<sequence>MTRSRRNTWIPLQDAATPQQQQDPDSAGAREIATTTGERRNAWPPQQDAPTPEQQQNPGNTVPAPPCSPPPSPPARWAFEYHLDFPVNGRRWYRVRGNHGTWRASLTRRFSI</sequence>
<comment type="caution">
    <text evidence="2">The sequence shown here is derived from an EMBL/GenBank/DDBJ whole genome shotgun (WGS) entry which is preliminary data.</text>
</comment>
<feature type="compositionally biased region" description="Polar residues" evidence="1">
    <location>
        <begin position="48"/>
        <end position="60"/>
    </location>
</feature>